<dbReference type="KEGG" id="byl:A4V09_21695"/>
<evidence type="ECO:0000256" key="5">
    <source>
        <dbReference type="ARBA" id="ARBA00022801"/>
    </source>
</evidence>
<accession>A0A1C7IGU1</accession>
<evidence type="ECO:0000256" key="4">
    <source>
        <dbReference type="ARBA" id="ARBA00022692"/>
    </source>
</evidence>
<dbReference type="Proteomes" id="UP000092574">
    <property type="component" value="Chromosome"/>
</dbReference>
<keyword evidence="3" id="KW-0645">Protease</keyword>
<evidence type="ECO:0000313" key="9">
    <source>
        <dbReference type="EMBL" id="ANU78124.1"/>
    </source>
</evidence>
<evidence type="ECO:0000256" key="7">
    <source>
        <dbReference type="ARBA" id="ARBA00023136"/>
    </source>
</evidence>
<organism evidence="9 10">
    <name type="scientific">Blautia pseudococcoides</name>
    <dbReference type="NCBI Taxonomy" id="1796616"/>
    <lineage>
        <taxon>Bacteria</taxon>
        <taxon>Bacillati</taxon>
        <taxon>Bacillota</taxon>
        <taxon>Clostridia</taxon>
        <taxon>Lachnospirales</taxon>
        <taxon>Lachnospiraceae</taxon>
        <taxon>Blautia</taxon>
    </lineage>
</organism>
<sequence>MKERIEKFSNHLISQISTSKEDREVLEYGLHQSLIILLNLLSVLICGFFWKLLLFGLLLFLTLFFLRPYAGGFHADTEIRCYMVSIGIINLAMAGVKFINMSNSIMIILYMSSFLIIWKNAPVVNSINPLENIEILKYSQKAKRIIIGYSLIAGFGIYLQNSTIYEPIFYGILIAALSDLIGKYKYRENTAHKNILV</sequence>
<proteinExistence type="predicted"/>
<dbReference type="AlphaFoldDB" id="A0A1C7IGU1"/>
<dbReference type="GO" id="GO:0006508">
    <property type="term" value="P:proteolysis"/>
    <property type="evidence" value="ECO:0007669"/>
    <property type="project" value="UniProtKB-KW"/>
</dbReference>
<keyword evidence="4 8" id="KW-0812">Transmembrane</keyword>
<keyword evidence="5" id="KW-0378">Hydrolase</keyword>
<dbReference type="InterPro" id="IPR006741">
    <property type="entry name" value="AgrB"/>
</dbReference>
<evidence type="ECO:0000256" key="8">
    <source>
        <dbReference type="SAM" id="Phobius"/>
    </source>
</evidence>
<name>A0A1C7IGU1_9FIRM</name>
<dbReference type="STRING" id="1796616.A4V09_21695"/>
<evidence type="ECO:0000256" key="3">
    <source>
        <dbReference type="ARBA" id="ARBA00022670"/>
    </source>
</evidence>
<gene>
    <name evidence="9" type="ORF">A4V09_21695</name>
</gene>
<evidence type="ECO:0000256" key="1">
    <source>
        <dbReference type="ARBA" id="ARBA00022475"/>
    </source>
</evidence>
<evidence type="ECO:0008006" key="11">
    <source>
        <dbReference type="Google" id="ProtNLM"/>
    </source>
</evidence>
<feature type="transmembrane region" description="Helical" evidence="8">
    <location>
        <begin position="79"/>
        <end position="99"/>
    </location>
</feature>
<keyword evidence="6 8" id="KW-1133">Transmembrane helix</keyword>
<evidence type="ECO:0000256" key="6">
    <source>
        <dbReference type="ARBA" id="ARBA00022989"/>
    </source>
</evidence>
<dbReference type="RefSeq" id="WP_065544215.1">
    <property type="nucleotide sequence ID" value="NZ_CP015405.2"/>
</dbReference>
<dbReference type="Pfam" id="PF04647">
    <property type="entry name" value="AgrB"/>
    <property type="match status" value="1"/>
</dbReference>
<evidence type="ECO:0000256" key="2">
    <source>
        <dbReference type="ARBA" id="ARBA00022654"/>
    </source>
</evidence>
<feature type="transmembrane region" description="Helical" evidence="8">
    <location>
        <begin position="34"/>
        <end position="67"/>
    </location>
</feature>
<evidence type="ECO:0000313" key="10">
    <source>
        <dbReference type="Proteomes" id="UP000092574"/>
    </source>
</evidence>
<keyword evidence="1" id="KW-1003">Cell membrane</keyword>
<feature type="transmembrane region" description="Helical" evidence="8">
    <location>
        <begin position="145"/>
        <end position="161"/>
    </location>
</feature>
<dbReference type="GO" id="GO:0016020">
    <property type="term" value="C:membrane"/>
    <property type="evidence" value="ECO:0007669"/>
    <property type="project" value="InterPro"/>
</dbReference>
<keyword evidence="2" id="KW-0673">Quorum sensing</keyword>
<dbReference type="EMBL" id="CP015405">
    <property type="protein sequence ID" value="ANU78124.1"/>
    <property type="molecule type" value="Genomic_DNA"/>
</dbReference>
<keyword evidence="10" id="KW-1185">Reference proteome</keyword>
<dbReference type="GO" id="GO:0009372">
    <property type="term" value="P:quorum sensing"/>
    <property type="evidence" value="ECO:0007669"/>
    <property type="project" value="UniProtKB-KW"/>
</dbReference>
<dbReference type="OrthoDB" id="9815055at2"/>
<keyword evidence="7 8" id="KW-0472">Membrane</keyword>
<dbReference type="GO" id="GO:0008233">
    <property type="term" value="F:peptidase activity"/>
    <property type="evidence" value="ECO:0007669"/>
    <property type="project" value="UniProtKB-KW"/>
</dbReference>
<protein>
    <recommendedName>
        <fullName evidence="11">Accessory gene regulator B</fullName>
    </recommendedName>
</protein>
<dbReference type="SMART" id="SM00793">
    <property type="entry name" value="AgrB"/>
    <property type="match status" value="1"/>
</dbReference>
<reference evidence="9" key="1">
    <citation type="submission" date="2017-04" db="EMBL/GenBank/DDBJ databases">
        <title>Complete Genome Sequences of Twelve Strains of a Stable Defined Moderately Diverse Mouse Microbiota 2 (sDMDMm2).</title>
        <authorList>
            <person name="Uchimura Y."/>
            <person name="Wyss M."/>
            <person name="Brugiroux S."/>
            <person name="Limenitakis J.P."/>
            <person name="Stecher B."/>
            <person name="McCoy K.D."/>
            <person name="Macpherson A.J."/>
        </authorList>
    </citation>
    <scope>NUCLEOTIDE SEQUENCE</scope>
    <source>
        <strain evidence="9">YL58</strain>
    </source>
</reference>